<dbReference type="InterPro" id="IPR029063">
    <property type="entry name" value="SAM-dependent_MTases_sf"/>
</dbReference>
<dbReference type="InterPro" id="IPR013216">
    <property type="entry name" value="Methyltransf_11"/>
</dbReference>
<evidence type="ECO:0000313" key="2">
    <source>
        <dbReference type="EMBL" id="SUZ50970.1"/>
    </source>
</evidence>
<gene>
    <name evidence="2" type="ORF">METZ01_LOCUS3824</name>
</gene>
<dbReference type="GO" id="GO:0008757">
    <property type="term" value="F:S-adenosylmethionine-dependent methyltransferase activity"/>
    <property type="evidence" value="ECO:0007669"/>
    <property type="project" value="InterPro"/>
</dbReference>
<organism evidence="2">
    <name type="scientific">marine metagenome</name>
    <dbReference type="NCBI Taxonomy" id="408172"/>
    <lineage>
        <taxon>unclassified sequences</taxon>
        <taxon>metagenomes</taxon>
        <taxon>ecological metagenomes</taxon>
    </lineage>
</organism>
<dbReference type="PANTHER" id="PTHR43036:SF2">
    <property type="entry name" value="OS04G0481300 PROTEIN"/>
    <property type="match status" value="1"/>
</dbReference>
<accession>A0A381N8M0</accession>
<reference evidence="2" key="1">
    <citation type="submission" date="2018-05" db="EMBL/GenBank/DDBJ databases">
        <authorList>
            <person name="Lanie J.A."/>
            <person name="Ng W.-L."/>
            <person name="Kazmierczak K.M."/>
            <person name="Andrzejewski T.M."/>
            <person name="Davidsen T.M."/>
            <person name="Wayne K.J."/>
            <person name="Tettelin H."/>
            <person name="Glass J.I."/>
            <person name="Rusch D."/>
            <person name="Podicherti R."/>
            <person name="Tsui H.-C.T."/>
            <person name="Winkler M.E."/>
        </authorList>
    </citation>
    <scope>NUCLEOTIDE SEQUENCE</scope>
</reference>
<proteinExistence type="predicted"/>
<dbReference type="Gene3D" id="3.40.50.150">
    <property type="entry name" value="Vaccinia Virus protein VP39"/>
    <property type="match status" value="1"/>
</dbReference>
<sequence>MTPEYFQREDEGDDGIFYQSPRLVVHIDSGAIAAIGQFFKEQIPENSEILDLMSSWRSHWPKDHPKKRMVGLGLNDVEMRDNPDLDGYVVHNVNNNPILPFENETFDAVVITVSAQYLTKPIDTFHQVGRILRPGGVFIVGFSNRMFPTKAVLIWRNSTDRGRVDLVGTYMETAENFEDIQGTFLNPDTSPPDDPMFAVYSRKPRSGQC</sequence>
<name>A0A381N8M0_9ZZZZ</name>
<dbReference type="Pfam" id="PF08241">
    <property type="entry name" value="Methyltransf_11"/>
    <property type="match status" value="1"/>
</dbReference>
<dbReference type="PANTHER" id="PTHR43036">
    <property type="entry name" value="OSJNBB0011N17.9 PROTEIN"/>
    <property type="match status" value="1"/>
</dbReference>
<evidence type="ECO:0000259" key="1">
    <source>
        <dbReference type="Pfam" id="PF08241"/>
    </source>
</evidence>
<dbReference type="EMBL" id="UINC01000199">
    <property type="protein sequence ID" value="SUZ50970.1"/>
    <property type="molecule type" value="Genomic_DNA"/>
</dbReference>
<dbReference type="AlphaFoldDB" id="A0A381N8M0"/>
<protein>
    <recommendedName>
        <fullName evidence="1">Methyltransferase type 11 domain-containing protein</fullName>
    </recommendedName>
</protein>
<dbReference type="CDD" id="cd02440">
    <property type="entry name" value="AdoMet_MTases"/>
    <property type="match status" value="1"/>
</dbReference>
<feature type="domain" description="Methyltransferase type 11" evidence="1">
    <location>
        <begin position="88"/>
        <end position="140"/>
    </location>
</feature>
<dbReference type="SUPFAM" id="SSF53335">
    <property type="entry name" value="S-adenosyl-L-methionine-dependent methyltransferases"/>
    <property type="match status" value="1"/>
</dbReference>